<gene>
    <name evidence="1" type="ORF">SAMN05428963_101295</name>
</gene>
<dbReference type="Proteomes" id="UP000190135">
    <property type="component" value="Unassembled WGS sequence"/>
</dbReference>
<sequence length="85" mass="9025">MGISALQYIAADPSLTSRFLAISGLDVADLRRRARDPGFLPGLLDFILAHEPTLVDFSAQSGHSPQRVVEARTVLGGTYKAGNAS</sequence>
<organism evidence="1 2">
    <name type="scientific">Consotaella salsifontis</name>
    <dbReference type="NCBI Taxonomy" id="1365950"/>
    <lineage>
        <taxon>Bacteria</taxon>
        <taxon>Pseudomonadati</taxon>
        <taxon>Pseudomonadota</taxon>
        <taxon>Alphaproteobacteria</taxon>
        <taxon>Hyphomicrobiales</taxon>
        <taxon>Aurantimonadaceae</taxon>
        <taxon>Consotaella</taxon>
    </lineage>
</organism>
<dbReference type="InterPro" id="IPR021955">
    <property type="entry name" value="DUF3572"/>
</dbReference>
<dbReference type="AlphaFoldDB" id="A0A1T4LP13"/>
<evidence type="ECO:0000313" key="1">
    <source>
        <dbReference type="EMBL" id="SJZ56204.1"/>
    </source>
</evidence>
<evidence type="ECO:0008006" key="3">
    <source>
        <dbReference type="Google" id="ProtNLM"/>
    </source>
</evidence>
<keyword evidence="2" id="KW-1185">Reference proteome</keyword>
<evidence type="ECO:0000313" key="2">
    <source>
        <dbReference type="Proteomes" id="UP000190135"/>
    </source>
</evidence>
<proteinExistence type="predicted"/>
<accession>A0A1T4LP13</accession>
<dbReference type="Pfam" id="PF12096">
    <property type="entry name" value="DUF3572"/>
    <property type="match status" value="1"/>
</dbReference>
<dbReference type="EMBL" id="FUXL01000001">
    <property type="protein sequence ID" value="SJZ56204.1"/>
    <property type="molecule type" value="Genomic_DNA"/>
</dbReference>
<protein>
    <recommendedName>
        <fullName evidence="3">DUF3572 family protein</fullName>
    </recommendedName>
</protein>
<dbReference type="STRING" id="1365950.SAMN05428963_101295"/>
<name>A0A1T4LP13_9HYPH</name>
<reference evidence="1 2" key="1">
    <citation type="submission" date="2017-02" db="EMBL/GenBank/DDBJ databases">
        <authorList>
            <person name="Peterson S.W."/>
        </authorList>
    </citation>
    <scope>NUCLEOTIDE SEQUENCE [LARGE SCALE GENOMIC DNA]</scope>
    <source>
        <strain evidence="1 2">USBA 369</strain>
    </source>
</reference>